<accession>A0A4S4BHV5</accession>
<dbReference type="Proteomes" id="UP000310334">
    <property type="component" value="Unassembled WGS sequence"/>
</dbReference>
<name>A0A4S4BHV5_9BACI</name>
<gene>
    <name evidence="1" type="ORF">E6W99_25895</name>
</gene>
<dbReference type="OrthoDB" id="1650483at2"/>
<comment type="caution">
    <text evidence="1">The sequence shown here is derived from an EMBL/GenBank/DDBJ whole genome shotgun (WGS) entry which is preliminary data.</text>
</comment>
<dbReference type="EMBL" id="SSNT01000044">
    <property type="protein sequence ID" value="THF74029.1"/>
    <property type="molecule type" value="Genomic_DNA"/>
</dbReference>
<evidence type="ECO:0000313" key="1">
    <source>
        <dbReference type="EMBL" id="THF74029.1"/>
    </source>
</evidence>
<dbReference type="AlphaFoldDB" id="A0A4S4BHV5"/>
<sequence length="84" mass="9061">MEGRLIETGEEPKILSAGQYIVGQDIPQGRYTVTPVGEGSNFFVDGVGEVNTILGSYGEDSYTFFTVDGDVIQTEAKVKLTPVE</sequence>
<organism evidence="1 2">
    <name type="scientific">Metabacillus sediminilitoris</name>
    <dbReference type="NCBI Taxonomy" id="2567941"/>
    <lineage>
        <taxon>Bacteria</taxon>
        <taxon>Bacillati</taxon>
        <taxon>Bacillota</taxon>
        <taxon>Bacilli</taxon>
        <taxon>Bacillales</taxon>
        <taxon>Bacillaceae</taxon>
        <taxon>Metabacillus</taxon>
    </lineage>
</organism>
<reference evidence="1 2" key="1">
    <citation type="submission" date="2019-04" db="EMBL/GenBank/DDBJ databases">
        <title>Bacillus sediminilitoris sp. nov., isolated from a tidal flat sediment on the East China Sea.</title>
        <authorList>
            <person name="Wei Y."/>
            <person name="Mao H."/>
            <person name="Fang J."/>
        </authorList>
    </citation>
    <scope>NUCLEOTIDE SEQUENCE [LARGE SCALE GENOMIC DNA]</scope>
    <source>
        <strain evidence="1 2">DSL-17</strain>
    </source>
</reference>
<protein>
    <submittedName>
        <fullName evidence="1">Uncharacterized protein</fullName>
    </submittedName>
</protein>
<proteinExistence type="predicted"/>
<evidence type="ECO:0000313" key="2">
    <source>
        <dbReference type="Proteomes" id="UP000310334"/>
    </source>
</evidence>
<keyword evidence="2" id="KW-1185">Reference proteome</keyword>